<dbReference type="GO" id="GO:0042613">
    <property type="term" value="C:MHC class II protein complex"/>
    <property type="evidence" value="ECO:0007669"/>
    <property type="project" value="InterPro"/>
</dbReference>
<dbReference type="InterPro" id="IPR011162">
    <property type="entry name" value="MHC_I/II-like_Ag-recog"/>
</dbReference>
<dbReference type="Gene3D" id="3.10.320.10">
    <property type="entry name" value="Class II Histocompatibility Antigen, M Beta Chain, Chain B, domain 1"/>
    <property type="match status" value="1"/>
</dbReference>
<dbReference type="EMBL" id="JAGFMF010011803">
    <property type="protein sequence ID" value="KAG8512155.1"/>
    <property type="molecule type" value="Genomic_DNA"/>
</dbReference>
<dbReference type="SUPFAM" id="SSF54452">
    <property type="entry name" value="MHC antigen-recognition domain"/>
    <property type="match status" value="1"/>
</dbReference>
<keyword evidence="1" id="KW-1015">Disulfide bond</keyword>
<feature type="domain" description="MHC class II alpha chain N-terminal" evidence="3">
    <location>
        <begin position="83"/>
        <end position="119"/>
    </location>
</feature>
<dbReference type="GO" id="GO:0006955">
    <property type="term" value="P:immune response"/>
    <property type="evidence" value="ECO:0007669"/>
    <property type="project" value="InterPro"/>
</dbReference>
<accession>A0A8J6A7U7</accession>
<comment type="caution">
    <text evidence="4">The sequence shown here is derived from an EMBL/GenBank/DDBJ whole genome shotgun (WGS) entry which is preliminary data.</text>
</comment>
<keyword evidence="5" id="KW-1185">Reference proteome</keyword>
<keyword evidence="2" id="KW-0325">Glycoprotein</keyword>
<dbReference type="InterPro" id="IPR014745">
    <property type="entry name" value="MHC_II_a/b_N"/>
</dbReference>
<evidence type="ECO:0000259" key="3">
    <source>
        <dbReference type="Pfam" id="PF00993"/>
    </source>
</evidence>
<evidence type="ECO:0000256" key="1">
    <source>
        <dbReference type="ARBA" id="ARBA00023157"/>
    </source>
</evidence>
<evidence type="ECO:0000313" key="4">
    <source>
        <dbReference type="EMBL" id="KAG8512155.1"/>
    </source>
</evidence>
<name>A0A8J6A7U7_GALPY</name>
<organism evidence="4 5">
    <name type="scientific">Galemys pyrenaicus</name>
    <name type="common">Iberian desman</name>
    <name type="synonym">Pyrenean desman</name>
    <dbReference type="NCBI Taxonomy" id="202257"/>
    <lineage>
        <taxon>Eukaryota</taxon>
        <taxon>Metazoa</taxon>
        <taxon>Chordata</taxon>
        <taxon>Craniata</taxon>
        <taxon>Vertebrata</taxon>
        <taxon>Euteleostomi</taxon>
        <taxon>Mammalia</taxon>
        <taxon>Eutheria</taxon>
        <taxon>Laurasiatheria</taxon>
        <taxon>Eulipotyphla</taxon>
        <taxon>Talpidae</taxon>
        <taxon>Galemys</taxon>
    </lineage>
</organism>
<dbReference type="Proteomes" id="UP000700334">
    <property type="component" value="Unassembled WGS sequence"/>
</dbReference>
<dbReference type="GO" id="GO:0019882">
    <property type="term" value="P:antigen processing and presentation"/>
    <property type="evidence" value="ECO:0007669"/>
    <property type="project" value="InterPro"/>
</dbReference>
<evidence type="ECO:0000313" key="5">
    <source>
        <dbReference type="Proteomes" id="UP000700334"/>
    </source>
</evidence>
<dbReference type="OrthoDB" id="6433824at2759"/>
<dbReference type="InterPro" id="IPR001003">
    <property type="entry name" value="MHC_II_a_N"/>
</dbReference>
<reference evidence="4" key="1">
    <citation type="journal article" date="2021" name="Evol. Appl.">
        <title>The genome of the Pyrenean desman and the effects of bottlenecks and inbreeding on the genomic landscape of an endangered species.</title>
        <authorList>
            <person name="Escoda L."/>
            <person name="Castresana J."/>
        </authorList>
    </citation>
    <scope>NUCLEOTIDE SEQUENCE</scope>
    <source>
        <strain evidence="4">IBE-C5619</strain>
    </source>
</reference>
<dbReference type="Pfam" id="PF00993">
    <property type="entry name" value="MHC_II_alpha"/>
    <property type="match status" value="1"/>
</dbReference>
<feature type="non-terminal residue" evidence="4">
    <location>
        <position position="1"/>
    </location>
</feature>
<gene>
    <name evidence="4" type="ORF">J0S82_011285</name>
</gene>
<proteinExistence type="predicted"/>
<dbReference type="AlphaFoldDB" id="A0A8J6A7U7"/>
<protein>
    <submittedName>
        <fullName evidence="4">HLA class II histocompatibility antigen, DP alpha 1 chain</fullName>
    </submittedName>
</protein>
<feature type="non-terminal residue" evidence="4">
    <location>
        <position position="178"/>
    </location>
</feature>
<evidence type="ECO:0000256" key="2">
    <source>
        <dbReference type="ARBA" id="ARBA00023180"/>
    </source>
</evidence>
<sequence length="178" mass="20431">SVSSNLCGPTLLIKRTKFAFIVRFSEFLEASGWAGDVQLHLEAADCFSACSRRDSTKPVTLRALSMASLLSLQEVEVSRADQDHVSIYAMFVQTFQHSGEFMFEFGGDEMFDMDMHRRELPKVTVFSKNPVELGQHNTLICHKRYMVHKFHYLTFVLSAKDVHHCLMEHWVWTSPLQA</sequence>